<proteinExistence type="predicted"/>
<dbReference type="HOGENOM" id="CLU_095575_0_0_2"/>
<organism evidence="1 2">
    <name type="scientific">Thermosphaera aggregans (strain DSM 11486 / M11TL)</name>
    <dbReference type="NCBI Taxonomy" id="633148"/>
    <lineage>
        <taxon>Archaea</taxon>
        <taxon>Thermoproteota</taxon>
        <taxon>Thermoprotei</taxon>
        <taxon>Desulfurococcales</taxon>
        <taxon>Desulfurococcaceae</taxon>
        <taxon>Thermosphaera</taxon>
    </lineage>
</organism>
<gene>
    <name evidence="1" type="ordered locus">Tagg_0132</name>
</gene>
<accession>D5TZW2</accession>
<keyword evidence="1" id="KW-0808">Transferase</keyword>
<dbReference type="eggNOG" id="arCOG01182">
    <property type="taxonomic scope" value="Archaea"/>
</dbReference>
<dbReference type="STRING" id="633148.Tagg_0132"/>
<dbReference type="Proteomes" id="UP000002376">
    <property type="component" value="Chromosome"/>
</dbReference>
<keyword evidence="1" id="KW-0418">Kinase</keyword>
<dbReference type="EMBL" id="CP001939">
    <property type="protein sequence ID" value="ADG90412.1"/>
    <property type="molecule type" value="Genomic_DNA"/>
</dbReference>
<dbReference type="InterPro" id="IPR011009">
    <property type="entry name" value="Kinase-like_dom_sf"/>
</dbReference>
<reference evidence="2" key="2">
    <citation type="journal article" date="2010" name="Stand. Genomic Sci.">
        <title>Complete genome sequence of Thermosphaera aggregans type strain (M11TLT).</title>
        <authorList>
            <person name="Spring S."/>
            <person name="Rachel R."/>
            <person name="Lapidus A."/>
            <person name="Davenport K."/>
            <person name="Tice H."/>
            <person name="Copeland A."/>
            <person name="Cheng J.-F."/>
            <person name="Lucas S."/>
            <person name="Chen F."/>
            <person name="Nolan M."/>
            <person name="Bruce D."/>
            <person name="Goodwin L."/>
            <person name="Pitluck S."/>
            <person name="Ivanova N."/>
            <person name="Mavromatis K."/>
            <person name="Ovchinnikova G."/>
            <person name="Pati A."/>
            <person name="Chen A."/>
            <person name="Palaniappan K."/>
            <person name="Land M."/>
            <person name="Hauser L."/>
            <person name="Chang Y.-J."/>
            <person name="Jeffries C.C."/>
            <person name="Brettin T."/>
            <person name="Detter J.C."/>
            <person name="Tapia R."/>
            <person name="Han C."/>
            <person name="Heimerl T."/>
            <person name="Weikl F."/>
            <person name="Brambilla E."/>
            <person name="Goker M."/>
            <person name="Bristow J."/>
            <person name="Eisen J.A."/>
            <person name="Markowitz V."/>
            <person name="Hugenholtz P."/>
            <person name="Kyrpides N.C."/>
            <person name="Klenk H.-P."/>
        </authorList>
    </citation>
    <scope>NUCLEOTIDE SEQUENCE [LARGE SCALE GENOMIC DNA]</scope>
    <source>
        <strain evidence="2">DSM 11486 / M11TL</strain>
    </source>
</reference>
<keyword evidence="2" id="KW-1185">Reference proteome</keyword>
<dbReference type="KEGG" id="tag:Tagg_0132"/>
<dbReference type="GO" id="GO:0016301">
    <property type="term" value="F:kinase activity"/>
    <property type="evidence" value="ECO:0007669"/>
    <property type="project" value="UniProtKB-KW"/>
</dbReference>
<dbReference type="AlphaFoldDB" id="D5TZW2"/>
<dbReference type="SUPFAM" id="SSF56112">
    <property type="entry name" value="Protein kinase-like (PK-like)"/>
    <property type="match status" value="1"/>
</dbReference>
<evidence type="ECO:0000313" key="2">
    <source>
        <dbReference type="Proteomes" id="UP000002376"/>
    </source>
</evidence>
<reference key="3">
    <citation type="submission" date="2010-02" db="EMBL/GenBank/DDBJ databases">
        <title>Complete genome sequence of Thermosphaera aggregans type strain (M11TL).</title>
        <authorList>
            <consortium name="US DOE Joint Genome Institute (JGI-PGF)"/>
            <person name="Spring S."/>
            <person name="Lapidus A."/>
            <person name="Munk C."/>
            <person name="Schroeder M."/>
            <person name="Glavina Del Rio T."/>
            <person name="Tice H."/>
            <person name="Copeland A."/>
            <person name="Cheng J.-F."/>
            <person name="Lucas S."/>
            <person name="Chen F."/>
            <person name="Nolan M."/>
            <person name="Bruce D."/>
            <person name="Goodwin L."/>
            <person name="Pitluck S."/>
            <person name="Ivanova N."/>
            <person name="Mavromatis K."/>
            <person name="Ovchinnikova G."/>
            <person name="Pati A."/>
            <person name="Chen A."/>
            <person name="Palaniappan K."/>
            <person name="Land M."/>
            <person name="Hauser L."/>
            <person name="Chang Y.-J."/>
            <person name="Jeffries C.C."/>
            <person name="Brettin T."/>
            <person name="Detter J.C."/>
            <person name="Tapia R."/>
            <person name="Han C."/>
            <person name="Chain P."/>
            <person name="Heimerl T."/>
            <person name="Weik F."/>
            <person name="Goker M."/>
            <person name="Rachel R."/>
            <person name="Bristow J."/>
            <person name="Eisen J.A."/>
            <person name="Markowitz V."/>
            <person name="Hugenholtz P."/>
            <person name="Kyrpides N.C."/>
            <person name="Klenk H.-P."/>
        </authorList>
    </citation>
    <scope>NUCLEOTIDE SEQUENCE</scope>
    <source>
        <strain>DSM 11486</strain>
    </source>
</reference>
<protein>
    <submittedName>
        <fullName evidence="1">Ser/Thr protein kinase</fullName>
    </submittedName>
</protein>
<sequence length="253" mass="29200">MDGEVHWLTKPDDFVARIICFPHSKCDVFEQRLRALLSKGFIYFLETGWSFQGLRLIGKGFSGVVVLAKHAQHGLGVLKLRRLDSRRESLRHEALMMKLAYETGLVPRLFIEHDDYIFREFLPPWECIGFDEFIETSILRGGLPALPPLFKGLLAKLSILDKVKIDHGELNRPGDHILVCGNRPVLIDWESARKSNNPRNVTSVFSYLMFRSPFKDVIAGYFKWNQATVVEKLKHYKKTYDFSIIEELFTKVG</sequence>
<evidence type="ECO:0000313" key="1">
    <source>
        <dbReference type="EMBL" id="ADG90412.1"/>
    </source>
</evidence>
<reference evidence="1 2" key="1">
    <citation type="journal article" date="2010" name="Stand. Genomic Sci.">
        <title>Complete genome sequence of Thermosphaera aggregans type strain (M11TL).</title>
        <authorList>
            <person name="Spring S."/>
            <person name="Rachel R."/>
            <person name="Lapidus A."/>
            <person name="Davenport K."/>
            <person name="Tice H."/>
            <person name="Copeland A."/>
            <person name="Cheng J.F."/>
            <person name="Lucas S."/>
            <person name="Chen F."/>
            <person name="Nolan M."/>
            <person name="Bruce D."/>
            <person name="Goodwin L."/>
            <person name="Pitluck S."/>
            <person name="Ivanova N."/>
            <person name="Mavromatis K."/>
            <person name="Ovchinnikova G."/>
            <person name="Pati A."/>
            <person name="Chen A."/>
            <person name="Palaniappan K."/>
            <person name="Land M."/>
            <person name="Hauser L."/>
            <person name="Chang Y.J."/>
            <person name="Jeffries C.C."/>
            <person name="Brettin T."/>
            <person name="Detter J.C."/>
            <person name="Tapia R."/>
            <person name="Han C."/>
            <person name="Heimerl T."/>
            <person name="Weikl F."/>
            <person name="Brambilla E."/>
            <person name="Goker M."/>
            <person name="Bristow J."/>
            <person name="Eisen J.A."/>
            <person name="Markowitz V."/>
            <person name="Hugenholtz P."/>
            <person name="Kyrpides N.C."/>
            <person name="Klenk H.P."/>
        </authorList>
    </citation>
    <scope>NUCLEOTIDE SEQUENCE [LARGE SCALE GENOMIC DNA]</scope>
    <source>
        <strain evidence="2">DSM 11486 / M11TL</strain>
    </source>
</reference>
<name>D5TZW2_THEAM</name>